<organism evidence="1 2">
    <name type="scientific">Sphingomonas abietis</name>
    <dbReference type="NCBI Taxonomy" id="3012344"/>
    <lineage>
        <taxon>Bacteria</taxon>
        <taxon>Pseudomonadati</taxon>
        <taxon>Pseudomonadota</taxon>
        <taxon>Alphaproteobacteria</taxon>
        <taxon>Sphingomonadales</taxon>
        <taxon>Sphingomonadaceae</taxon>
        <taxon>Sphingomonas</taxon>
    </lineage>
</organism>
<accession>A0ABY7NJ96</accession>
<proteinExistence type="predicted"/>
<protein>
    <submittedName>
        <fullName evidence="1">DUF3606 domain-containing protein</fullName>
    </submittedName>
</protein>
<evidence type="ECO:0000313" key="2">
    <source>
        <dbReference type="Proteomes" id="UP001210865"/>
    </source>
</evidence>
<dbReference type="Pfam" id="PF12244">
    <property type="entry name" value="DUF3606"/>
    <property type="match status" value="1"/>
</dbReference>
<keyword evidence="2" id="KW-1185">Reference proteome</keyword>
<evidence type="ECO:0000313" key="1">
    <source>
        <dbReference type="EMBL" id="WBO21544.1"/>
    </source>
</evidence>
<dbReference type="InterPro" id="IPR022037">
    <property type="entry name" value="DUF3606"/>
</dbReference>
<gene>
    <name evidence="1" type="ORF">PBT88_15350</name>
</gene>
<sequence length="62" mass="6586">MSDDESNRGPQDASRVNIHEDYEVAYWTKKFGVGKAELEAAVKTVGVSAEVNHAGFVGGSSS</sequence>
<reference evidence="1 2" key="1">
    <citation type="submission" date="2022-12" db="EMBL/GenBank/DDBJ databases">
        <title>Sphingomonas abieness sp. nov., an endophytic bacterium isolated from Abies koreana.</title>
        <authorList>
            <person name="Jiang L."/>
            <person name="Lee J."/>
        </authorList>
    </citation>
    <scope>NUCLEOTIDE SEQUENCE [LARGE SCALE GENOMIC DNA]</scope>
    <source>
        <strain evidence="2">PAMB 00755</strain>
    </source>
</reference>
<dbReference type="RefSeq" id="WP_270076193.1">
    <property type="nucleotide sequence ID" value="NZ_CP115174.1"/>
</dbReference>
<dbReference type="EMBL" id="CP115174">
    <property type="protein sequence ID" value="WBO21544.1"/>
    <property type="molecule type" value="Genomic_DNA"/>
</dbReference>
<name>A0ABY7NJ96_9SPHN</name>
<dbReference type="Proteomes" id="UP001210865">
    <property type="component" value="Chromosome"/>
</dbReference>